<dbReference type="EMBL" id="LR797105">
    <property type="protein sequence ID" value="CAB4187362.1"/>
    <property type="molecule type" value="Genomic_DNA"/>
</dbReference>
<name>A0A6J5QUF5_9CAUD</name>
<sequence>MNYGKDYDGTEDEPDDREGREAWLDAQADALHDQAQEEGLDNDQ</sequence>
<organism evidence="2">
    <name type="scientific">uncultured Caudovirales phage</name>
    <dbReference type="NCBI Taxonomy" id="2100421"/>
    <lineage>
        <taxon>Viruses</taxon>
        <taxon>Duplodnaviria</taxon>
        <taxon>Heunggongvirae</taxon>
        <taxon>Uroviricota</taxon>
        <taxon>Caudoviricetes</taxon>
        <taxon>Peduoviridae</taxon>
        <taxon>Maltschvirus</taxon>
        <taxon>Maltschvirus maltsch</taxon>
    </lineage>
</organism>
<accession>A0A6J5QUF5</accession>
<protein>
    <submittedName>
        <fullName evidence="2">Uncharacterized protein</fullName>
    </submittedName>
</protein>
<reference evidence="2" key="1">
    <citation type="submission" date="2020-05" db="EMBL/GenBank/DDBJ databases">
        <authorList>
            <person name="Chiriac C."/>
            <person name="Salcher M."/>
            <person name="Ghai R."/>
            <person name="Kavagutti S V."/>
        </authorList>
    </citation>
    <scope>NUCLEOTIDE SEQUENCE</scope>
</reference>
<feature type="region of interest" description="Disordered" evidence="1">
    <location>
        <begin position="1"/>
        <end position="44"/>
    </location>
</feature>
<evidence type="ECO:0000313" key="2">
    <source>
        <dbReference type="EMBL" id="CAB4187362.1"/>
    </source>
</evidence>
<gene>
    <name evidence="2" type="ORF">UFOVP1158_13</name>
</gene>
<evidence type="ECO:0000256" key="1">
    <source>
        <dbReference type="SAM" id="MobiDB-lite"/>
    </source>
</evidence>
<proteinExistence type="predicted"/>